<keyword evidence="7 9" id="KW-1133">Transmembrane helix</keyword>
<keyword evidence="2 9" id="KW-1003">Cell membrane</keyword>
<dbReference type="GO" id="GO:0005886">
    <property type="term" value="C:plasma membrane"/>
    <property type="evidence" value="ECO:0007669"/>
    <property type="project" value="UniProtKB-SubCell"/>
</dbReference>
<dbReference type="PANTHER" id="PTHR33695:SF1">
    <property type="entry name" value="LIPOPROTEIN SIGNAL PEPTIDASE"/>
    <property type="match status" value="1"/>
</dbReference>
<keyword evidence="8 9" id="KW-0472">Membrane</keyword>
<dbReference type="Proteomes" id="UP000293638">
    <property type="component" value="Unassembled WGS sequence"/>
</dbReference>
<dbReference type="InterPro" id="IPR001872">
    <property type="entry name" value="Peptidase_A8"/>
</dbReference>
<dbReference type="GO" id="GO:0006508">
    <property type="term" value="P:proteolysis"/>
    <property type="evidence" value="ECO:0007669"/>
    <property type="project" value="UniProtKB-KW"/>
</dbReference>
<comment type="catalytic activity">
    <reaction evidence="9">
        <text>Release of signal peptides from bacterial membrane prolipoproteins. Hydrolyzes -Xaa-Yaa-Zaa-|-(S,diacylglyceryl)Cys-, in which Xaa is hydrophobic (preferably Leu), and Yaa (Ala or Ser) and Zaa (Gly or Ala) have small, neutral side chains.</text>
        <dbReference type="EC" id="3.4.23.36"/>
    </reaction>
</comment>
<dbReference type="PROSITE" id="PS00855">
    <property type="entry name" value="SPASE_II"/>
    <property type="match status" value="1"/>
</dbReference>
<comment type="pathway">
    <text evidence="9">Protein modification; lipoprotein biosynthesis (signal peptide cleavage).</text>
</comment>
<evidence type="ECO:0000256" key="1">
    <source>
        <dbReference type="ARBA" id="ARBA00006139"/>
    </source>
</evidence>
<comment type="similarity">
    <text evidence="1 9 10">Belongs to the peptidase A8 family.</text>
</comment>
<feature type="transmembrane region" description="Helical" evidence="9">
    <location>
        <begin position="108"/>
        <end position="126"/>
    </location>
</feature>
<keyword evidence="4 9" id="KW-0812">Transmembrane</keyword>
<keyword evidence="5 9" id="KW-0064">Aspartyl protease</keyword>
<dbReference type="HAMAP" id="MF_00161">
    <property type="entry name" value="LspA"/>
    <property type="match status" value="1"/>
</dbReference>
<evidence type="ECO:0000256" key="2">
    <source>
        <dbReference type="ARBA" id="ARBA00022475"/>
    </source>
</evidence>
<evidence type="ECO:0000256" key="8">
    <source>
        <dbReference type="ARBA" id="ARBA00023136"/>
    </source>
</evidence>
<comment type="caution">
    <text evidence="11">The sequence shown here is derived from an EMBL/GenBank/DDBJ whole genome shotgun (WGS) entry which is preliminary data.</text>
</comment>
<feature type="active site" evidence="9">
    <location>
        <position position="142"/>
    </location>
</feature>
<keyword evidence="3 9" id="KW-0645">Protease</keyword>
<evidence type="ECO:0000313" key="12">
    <source>
        <dbReference type="Proteomes" id="UP000293638"/>
    </source>
</evidence>
<comment type="subcellular location">
    <subcellularLocation>
        <location evidence="9">Cell membrane</location>
        <topology evidence="9">Multi-pass membrane protein</topology>
    </subcellularLocation>
</comment>
<evidence type="ECO:0000256" key="4">
    <source>
        <dbReference type="ARBA" id="ARBA00022692"/>
    </source>
</evidence>
<feature type="transmembrane region" description="Helical" evidence="9">
    <location>
        <begin position="75"/>
        <end position="99"/>
    </location>
</feature>
<organism evidence="11 12">
    <name type="scientific">Motilibacter rhizosphaerae</name>
    <dbReference type="NCBI Taxonomy" id="598652"/>
    <lineage>
        <taxon>Bacteria</taxon>
        <taxon>Bacillati</taxon>
        <taxon>Actinomycetota</taxon>
        <taxon>Actinomycetes</taxon>
        <taxon>Motilibacterales</taxon>
        <taxon>Motilibacteraceae</taxon>
        <taxon>Motilibacter</taxon>
    </lineage>
</organism>
<dbReference type="AlphaFoldDB" id="A0A4Q7NG73"/>
<evidence type="ECO:0000256" key="10">
    <source>
        <dbReference type="RuleBase" id="RU004181"/>
    </source>
</evidence>
<dbReference type="UniPathway" id="UPA00665"/>
<name>A0A4Q7NG73_9ACTN</name>
<dbReference type="EC" id="3.4.23.36" evidence="9"/>
<keyword evidence="6 9" id="KW-0378">Hydrolase</keyword>
<reference evidence="11 12" key="1">
    <citation type="submission" date="2019-02" db="EMBL/GenBank/DDBJ databases">
        <title>Genomic Encyclopedia of Type Strains, Phase IV (KMG-IV): sequencing the most valuable type-strain genomes for metagenomic binning, comparative biology and taxonomic classification.</title>
        <authorList>
            <person name="Goeker M."/>
        </authorList>
    </citation>
    <scope>NUCLEOTIDE SEQUENCE [LARGE SCALE GENOMIC DNA]</scope>
    <source>
        <strain evidence="11 12">DSM 45622</strain>
    </source>
</reference>
<proteinExistence type="inferred from homology"/>
<feature type="active site" evidence="9">
    <location>
        <position position="156"/>
    </location>
</feature>
<dbReference type="PANTHER" id="PTHR33695">
    <property type="entry name" value="LIPOPROTEIN SIGNAL PEPTIDASE"/>
    <property type="match status" value="1"/>
</dbReference>
<dbReference type="Pfam" id="PF01252">
    <property type="entry name" value="Peptidase_A8"/>
    <property type="match status" value="1"/>
</dbReference>
<evidence type="ECO:0000313" key="11">
    <source>
        <dbReference type="EMBL" id="RZS82901.1"/>
    </source>
</evidence>
<evidence type="ECO:0000256" key="6">
    <source>
        <dbReference type="ARBA" id="ARBA00022801"/>
    </source>
</evidence>
<sequence>MQAARGAALSEAVPEGAEQQAAGRAPVALLAGAAALVYVVDQVTKALAQSRLDEGDPVHVVGSLLELRLVHNPGAAWGIAGGATIIFSIIAVVVAVVVVRTAPRLRSAVWGLALGLLLGGAVGNLTDRVFREPGVLRGRVVDFIAFPHFPVFNVADSGITCAAVLIGLQTLRGIAPDGVRRA</sequence>
<accession>A0A4Q7NG73</accession>
<evidence type="ECO:0000256" key="3">
    <source>
        <dbReference type="ARBA" id="ARBA00022670"/>
    </source>
</evidence>
<keyword evidence="12" id="KW-1185">Reference proteome</keyword>
<dbReference type="EMBL" id="SGXD01000004">
    <property type="protein sequence ID" value="RZS82901.1"/>
    <property type="molecule type" value="Genomic_DNA"/>
</dbReference>
<dbReference type="RefSeq" id="WP_165400345.1">
    <property type="nucleotide sequence ID" value="NZ_SGXD01000004.1"/>
</dbReference>
<comment type="function">
    <text evidence="9">This protein specifically catalyzes the removal of signal peptides from prolipoproteins.</text>
</comment>
<gene>
    <name evidence="9" type="primary">lspA</name>
    <name evidence="11" type="ORF">EV189_3298</name>
</gene>
<comment type="caution">
    <text evidence="9">Lacks conserved residue(s) required for the propagation of feature annotation.</text>
</comment>
<evidence type="ECO:0000256" key="5">
    <source>
        <dbReference type="ARBA" id="ARBA00022750"/>
    </source>
</evidence>
<dbReference type="GO" id="GO:0004190">
    <property type="term" value="F:aspartic-type endopeptidase activity"/>
    <property type="evidence" value="ECO:0007669"/>
    <property type="project" value="UniProtKB-UniRule"/>
</dbReference>
<evidence type="ECO:0000256" key="7">
    <source>
        <dbReference type="ARBA" id="ARBA00022989"/>
    </source>
</evidence>
<feature type="transmembrane region" description="Helical" evidence="9">
    <location>
        <begin position="146"/>
        <end position="171"/>
    </location>
</feature>
<dbReference type="PRINTS" id="PR00781">
    <property type="entry name" value="LIPOSIGPTASE"/>
</dbReference>
<evidence type="ECO:0000256" key="9">
    <source>
        <dbReference type="HAMAP-Rule" id="MF_00161"/>
    </source>
</evidence>
<protein>
    <recommendedName>
        <fullName evidence="9">Lipoprotein signal peptidase</fullName>
        <ecNumber evidence="9">3.4.23.36</ecNumber>
    </recommendedName>
    <alternativeName>
        <fullName evidence="9">Prolipoprotein signal peptidase</fullName>
    </alternativeName>
    <alternativeName>
        <fullName evidence="9">Signal peptidase II</fullName>
        <shortName evidence="9">SPase II</shortName>
    </alternativeName>
</protein>